<evidence type="ECO:0000256" key="3">
    <source>
        <dbReference type="ARBA" id="ARBA00022801"/>
    </source>
</evidence>
<keyword evidence="3" id="KW-0378">Hydrolase</keyword>
<proteinExistence type="inferred from homology"/>
<dbReference type="EMBL" id="AP022592">
    <property type="protein sequence ID" value="BBY46759.1"/>
    <property type="molecule type" value="Genomic_DNA"/>
</dbReference>
<dbReference type="Gene3D" id="3.90.1720.10">
    <property type="entry name" value="endopeptidase domain like (from Nostoc punctiforme)"/>
    <property type="match status" value="1"/>
</dbReference>
<comment type="similarity">
    <text evidence="1">Belongs to the peptidase C40 family.</text>
</comment>
<evidence type="ECO:0000256" key="2">
    <source>
        <dbReference type="ARBA" id="ARBA00022670"/>
    </source>
</evidence>
<geneLocation type="plasmid" evidence="7">
    <name>pJCM18538</name>
</geneLocation>
<organism evidence="7 8">
    <name type="scientific">Mycolicibacterium arabiense</name>
    <dbReference type="NCBI Taxonomy" id="1286181"/>
    <lineage>
        <taxon>Bacteria</taxon>
        <taxon>Bacillati</taxon>
        <taxon>Actinomycetota</taxon>
        <taxon>Actinomycetes</taxon>
        <taxon>Mycobacteriales</taxon>
        <taxon>Mycobacteriaceae</taxon>
        <taxon>Mycolicibacterium</taxon>
    </lineage>
</organism>
<dbReference type="AlphaFoldDB" id="A0A7I7RRY5"/>
<evidence type="ECO:0000256" key="4">
    <source>
        <dbReference type="ARBA" id="ARBA00022807"/>
    </source>
</evidence>
<dbReference type="Proteomes" id="UP000467428">
    <property type="component" value="Plasmid pJCM18538"/>
</dbReference>
<evidence type="ECO:0000313" key="8">
    <source>
        <dbReference type="Proteomes" id="UP000467428"/>
    </source>
</evidence>
<dbReference type="GO" id="GO:0006508">
    <property type="term" value="P:proteolysis"/>
    <property type="evidence" value="ECO:0007669"/>
    <property type="project" value="UniProtKB-KW"/>
</dbReference>
<accession>A0A7I7RRY5</accession>
<keyword evidence="7" id="KW-0614">Plasmid</keyword>
<evidence type="ECO:0000256" key="5">
    <source>
        <dbReference type="SAM" id="MobiDB-lite"/>
    </source>
</evidence>
<dbReference type="PROSITE" id="PS51935">
    <property type="entry name" value="NLPC_P60"/>
    <property type="match status" value="1"/>
</dbReference>
<dbReference type="KEGG" id="marz:MARA_01890"/>
<keyword evidence="8" id="KW-1185">Reference proteome</keyword>
<keyword evidence="4" id="KW-0788">Thiol protease</keyword>
<dbReference type="InterPro" id="IPR038765">
    <property type="entry name" value="Papain-like_cys_pep_sf"/>
</dbReference>
<evidence type="ECO:0000259" key="6">
    <source>
        <dbReference type="PROSITE" id="PS51935"/>
    </source>
</evidence>
<protein>
    <submittedName>
        <fullName evidence="7">Peptidoglycan endopeptidase RipA</fullName>
    </submittedName>
</protein>
<evidence type="ECO:0000256" key="1">
    <source>
        <dbReference type="ARBA" id="ARBA00007074"/>
    </source>
</evidence>
<dbReference type="PANTHER" id="PTHR47359">
    <property type="entry name" value="PEPTIDOGLYCAN DL-ENDOPEPTIDASE CWLO"/>
    <property type="match status" value="1"/>
</dbReference>
<evidence type="ECO:0000313" key="7">
    <source>
        <dbReference type="EMBL" id="BBY46759.1"/>
    </source>
</evidence>
<feature type="domain" description="NlpC/P60" evidence="6">
    <location>
        <begin position="337"/>
        <end position="469"/>
    </location>
</feature>
<name>A0A7I7RRY5_9MYCO</name>
<feature type="region of interest" description="Disordered" evidence="5">
    <location>
        <begin position="175"/>
        <end position="195"/>
    </location>
</feature>
<dbReference type="PANTHER" id="PTHR47359:SF3">
    <property type="entry name" value="NLP_P60 DOMAIN-CONTAINING PROTEIN-RELATED"/>
    <property type="match status" value="1"/>
</dbReference>
<dbReference type="InterPro" id="IPR051794">
    <property type="entry name" value="PG_Endopeptidase_C40"/>
</dbReference>
<dbReference type="SUPFAM" id="SSF54001">
    <property type="entry name" value="Cysteine proteinases"/>
    <property type="match status" value="1"/>
</dbReference>
<dbReference type="Gene3D" id="6.10.250.3150">
    <property type="match status" value="1"/>
</dbReference>
<gene>
    <name evidence="7" type="ORF">MARA_01890</name>
</gene>
<reference evidence="7 8" key="1">
    <citation type="journal article" date="2019" name="Emerg. Microbes Infect.">
        <title>Comprehensive subspecies identification of 175 nontuberculous mycobacteria species based on 7547 genomic profiles.</title>
        <authorList>
            <person name="Matsumoto Y."/>
            <person name="Kinjo T."/>
            <person name="Motooka D."/>
            <person name="Nabeya D."/>
            <person name="Jung N."/>
            <person name="Uechi K."/>
            <person name="Horii T."/>
            <person name="Iida T."/>
            <person name="Fujita J."/>
            <person name="Nakamura S."/>
        </authorList>
    </citation>
    <scope>NUCLEOTIDE SEQUENCE [LARGE SCALE GENOMIC DNA]</scope>
    <source>
        <strain evidence="7 8">JCM 18538</strain>
        <plasmid evidence="7">pJCM18538</plasmid>
    </source>
</reference>
<dbReference type="InterPro" id="IPR000064">
    <property type="entry name" value="NLP_P60_dom"/>
</dbReference>
<dbReference type="GO" id="GO:0008234">
    <property type="term" value="F:cysteine-type peptidase activity"/>
    <property type="evidence" value="ECO:0007669"/>
    <property type="project" value="UniProtKB-KW"/>
</dbReference>
<keyword evidence="2" id="KW-0645">Protease</keyword>
<dbReference type="Pfam" id="PF00877">
    <property type="entry name" value="NLPC_P60"/>
    <property type="match status" value="1"/>
</dbReference>
<sequence length="469" mass="48717">MASIRDGGTPGASKRTAITACNRCRAAAVVALVLVGGCAALLDADHVAHAEPAGSTVDLVVQVAESEQRLHDLGASIQQRQEEVNRAIADVGSARDTAAEAGRRVAESAAAVSSARSAIDEAQRRFDRFAASTYVHGPSASYLAAGSPDDLIAAATAAQALPVAYTQTLTALRRSRTEAANEESAARSAQRESDAAAVEAVQSQADAVAALTSTQRDFAAEHDEVAALTARRDAARTRLAAQPTAGHADWDVVAETDHPAARADQWDTTLPMVPSANVSTDPLAVVNSVLQIASTSAQTTANLGRSFLARLGINLGGVSGADGSGITNGAIPRVYGRQAAEYVIQRATSQIGVSYSWGGGNASGPSRGIDSGSRTVGFDCSGIVLYAFAGVGIKLPHYSGDQYRAGRMVPSSQMRRGDVIFYGPNASQHEALYLGQGMMLEAPFTGSDVHVSPVRTSGMTPYVTRFIEY</sequence>